<sequence>MTDTITTVDDLTARLSAARTAGDRDMERSLVDLGALWAMEADLDIEFSHDGINWDAPDEAEVSRADALAEKAMMDRALLLMDPAIEAEYRRELQGQHYQALRAERRRQPSLADD</sequence>
<reference evidence="2" key="2">
    <citation type="submission" date="2015-01" db="EMBL/GenBank/DDBJ databases">
        <title>Complete genome sequence of Methylobacterium aquaticum strain 22A.</title>
        <authorList>
            <person name="Tani A."/>
            <person name="Ogura Y."/>
            <person name="Hayashi T."/>
        </authorList>
    </citation>
    <scope>NUCLEOTIDE SEQUENCE [LARGE SCALE GENOMIC DNA]</scope>
    <source>
        <strain evidence="2">MA-22A</strain>
    </source>
</reference>
<dbReference type="STRING" id="270351.Maq22A_c13390"/>
<evidence type="ECO:0000313" key="1">
    <source>
        <dbReference type="EMBL" id="BAQ45894.1"/>
    </source>
</evidence>
<reference evidence="1 2" key="1">
    <citation type="journal article" date="2015" name="Genome Announc.">
        <title>Complete Genome Sequence of Methylobacterium aquaticum Strain 22A, Isolated from Racomitrium japonicum Moss.</title>
        <authorList>
            <person name="Tani A."/>
            <person name="Ogura Y."/>
            <person name="Hayashi T."/>
            <person name="Kimbara K."/>
        </authorList>
    </citation>
    <scope>NUCLEOTIDE SEQUENCE [LARGE SCALE GENOMIC DNA]</scope>
    <source>
        <strain evidence="1 2">MA-22A</strain>
    </source>
</reference>
<dbReference type="Proteomes" id="UP000061432">
    <property type="component" value="Chromosome"/>
</dbReference>
<accession>A0A0C6FL62</accession>
<protein>
    <submittedName>
        <fullName evidence="1">Uncharacterized protein</fullName>
    </submittedName>
</protein>
<dbReference type="RefSeq" id="WP_060847142.1">
    <property type="nucleotide sequence ID" value="NZ_AP014704.1"/>
</dbReference>
<organism evidence="1 2">
    <name type="scientific">Methylobacterium aquaticum</name>
    <dbReference type="NCBI Taxonomy" id="270351"/>
    <lineage>
        <taxon>Bacteria</taxon>
        <taxon>Pseudomonadati</taxon>
        <taxon>Pseudomonadota</taxon>
        <taxon>Alphaproteobacteria</taxon>
        <taxon>Hyphomicrobiales</taxon>
        <taxon>Methylobacteriaceae</taxon>
        <taxon>Methylobacterium</taxon>
    </lineage>
</organism>
<proteinExistence type="predicted"/>
<evidence type="ECO:0000313" key="2">
    <source>
        <dbReference type="Proteomes" id="UP000061432"/>
    </source>
</evidence>
<name>A0A0C6FL62_9HYPH</name>
<gene>
    <name evidence="1" type="ORF">Maq22A_c13390</name>
</gene>
<dbReference type="PATRIC" id="fig|270351.10.peg.2581"/>
<dbReference type="KEGG" id="maqu:Maq22A_c13390"/>
<dbReference type="AlphaFoldDB" id="A0A0C6FL62"/>
<dbReference type="EMBL" id="AP014704">
    <property type="protein sequence ID" value="BAQ45894.1"/>
    <property type="molecule type" value="Genomic_DNA"/>
</dbReference>